<dbReference type="InterPro" id="IPR036116">
    <property type="entry name" value="FN3_sf"/>
</dbReference>
<dbReference type="Pfam" id="PF18989">
    <property type="entry name" value="DUF5722"/>
    <property type="match status" value="1"/>
</dbReference>
<dbReference type="InterPro" id="IPR013783">
    <property type="entry name" value="Ig-like_fold"/>
</dbReference>
<dbReference type="SUPFAM" id="SSF49265">
    <property type="entry name" value="Fibronectin type III"/>
    <property type="match status" value="1"/>
</dbReference>
<evidence type="ECO:0000313" key="3">
    <source>
        <dbReference type="EMBL" id="BBH26516.1"/>
    </source>
</evidence>
<dbReference type="InterPro" id="IPR003961">
    <property type="entry name" value="FN3_dom"/>
</dbReference>
<feature type="chain" id="PRO_5039041218" description="Fibronectin type-III domain-containing protein" evidence="1">
    <location>
        <begin position="25"/>
        <end position="663"/>
    </location>
</feature>
<keyword evidence="1" id="KW-0732">Signal</keyword>
<sequence>MKRVLISVMTLTMMFGIMSGKVQSVQAAATSFQVSVTSSKVTINVKGYKTSGTIYGYDANSYAKKDSLKGISKDLTNTGSFKVGSYTKGKSQTYSFDRYTKEGKDLLYSKYYLLSSSGKIIKGPVYATKITSVKKKIGFTQNTKKGLYNENSTNMSYAKDLGVSSITVNLDLASLMYVNSHPEGSIAFKSQGKTYYFDASMVANYDAMISTASKKSMNVIAIIAAWKTSDTNRFSSSLRYKSSVGSPLLGTNTSNDIGRDEYIAMMEFLANRYSKSKSKGLINTYVISNEIDFTPYFYNCKSLNTFMAEYERSLRLANLAVKKYAGDANVAVPFTHYWNGDENKLGKENSGYSLKPYQMLNWLAKTTNAQGAYDWAIAPHIYSSLNTKSNFLKDDSKRGWVNGNYKTSKQLTFTNVEILQKYLSTSALKYNGKIRFVYLTESGVSSSSNSTKAKNEQAASLAYVYLKIANLSCIKSFNYYRLQDHEAESKHHLSIGLLTTAGKKKPAYTVYKNIDTYNMRTTANKYLKYLSFYKNGKTYYSVANGKIKSYQTPMSVFSGYKWSFSFRNALKSSLKKNDPGMIYNVKASKKTKTAMTISYRKAVAATGYRIKVNGKTKVTTKKTSARITGLKSKKSYKITVQAYKTVKGKKHYGFTTSVTLKTK</sequence>
<dbReference type="Pfam" id="PF00041">
    <property type="entry name" value="fn3"/>
    <property type="match status" value="1"/>
</dbReference>
<proteinExistence type="predicted"/>
<dbReference type="AlphaFoldDB" id="A0A3G9J736"/>
<dbReference type="RefSeq" id="WP_125119371.1">
    <property type="nucleotide sequence ID" value="NZ_AP019309.1"/>
</dbReference>
<dbReference type="InterPro" id="IPR043780">
    <property type="entry name" value="DUF5722"/>
</dbReference>
<dbReference type="InParanoid" id="A0A3G9J736"/>
<dbReference type="Proteomes" id="UP000268059">
    <property type="component" value="Chromosome"/>
</dbReference>
<dbReference type="SUPFAM" id="SSF51445">
    <property type="entry name" value="(Trans)glycosidases"/>
    <property type="match status" value="1"/>
</dbReference>
<name>A0A3G9J736_9FIRM</name>
<accession>A0A3G9J736</accession>
<keyword evidence="4" id="KW-1185">Reference proteome</keyword>
<feature type="signal peptide" evidence="1">
    <location>
        <begin position="1"/>
        <end position="24"/>
    </location>
</feature>
<evidence type="ECO:0000256" key="1">
    <source>
        <dbReference type="SAM" id="SignalP"/>
    </source>
</evidence>
<dbReference type="KEGG" id="ebm:SG0102_14500"/>
<dbReference type="Gene3D" id="3.20.20.80">
    <property type="entry name" value="Glycosidases"/>
    <property type="match status" value="1"/>
</dbReference>
<dbReference type="EMBL" id="AP019309">
    <property type="protein sequence ID" value="BBH26516.1"/>
    <property type="molecule type" value="Genomic_DNA"/>
</dbReference>
<protein>
    <recommendedName>
        <fullName evidence="2">Fibronectin type-III domain-containing protein</fullName>
    </recommendedName>
</protein>
<dbReference type="OrthoDB" id="340819at2"/>
<dbReference type="SMART" id="SM00060">
    <property type="entry name" value="FN3"/>
    <property type="match status" value="1"/>
</dbReference>
<organism evidence="3 4">
    <name type="scientific">Intestinibaculum porci</name>
    <dbReference type="NCBI Taxonomy" id="2487118"/>
    <lineage>
        <taxon>Bacteria</taxon>
        <taxon>Bacillati</taxon>
        <taxon>Bacillota</taxon>
        <taxon>Erysipelotrichia</taxon>
        <taxon>Erysipelotrichales</taxon>
        <taxon>Erysipelotrichaceae</taxon>
        <taxon>Intestinibaculum</taxon>
    </lineage>
</organism>
<evidence type="ECO:0000259" key="2">
    <source>
        <dbReference type="SMART" id="SM00060"/>
    </source>
</evidence>
<gene>
    <name evidence="3" type="ORF">SG0102_14500</name>
</gene>
<evidence type="ECO:0000313" key="4">
    <source>
        <dbReference type="Proteomes" id="UP000268059"/>
    </source>
</evidence>
<dbReference type="Gene3D" id="2.60.40.10">
    <property type="entry name" value="Immunoglobulins"/>
    <property type="match status" value="1"/>
</dbReference>
<dbReference type="InterPro" id="IPR017853">
    <property type="entry name" value="GH"/>
</dbReference>
<feature type="domain" description="Fibronectin type-III" evidence="2">
    <location>
        <begin position="579"/>
        <end position="650"/>
    </location>
</feature>
<reference evidence="3 4" key="1">
    <citation type="submission" date="2018-11" db="EMBL/GenBank/DDBJ databases">
        <title>Novel Erysipelotrichaceae bacterium isolated from small intestine of a swine.</title>
        <authorList>
            <person name="Kim J.S."/>
            <person name="Choe H."/>
            <person name="Lee Y.R."/>
            <person name="Kim K.M."/>
            <person name="Park D.S."/>
        </authorList>
    </citation>
    <scope>NUCLEOTIDE SEQUENCE [LARGE SCALE GENOMIC DNA]</scope>
    <source>
        <strain evidence="3 4">SG0102</strain>
    </source>
</reference>